<organism evidence="1">
    <name type="scientific">Lepeophtheirus salmonis</name>
    <name type="common">Salmon louse</name>
    <name type="synonym">Caligus salmonis</name>
    <dbReference type="NCBI Taxonomy" id="72036"/>
    <lineage>
        <taxon>Eukaryota</taxon>
        <taxon>Metazoa</taxon>
        <taxon>Ecdysozoa</taxon>
        <taxon>Arthropoda</taxon>
        <taxon>Crustacea</taxon>
        <taxon>Multicrustacea</taxon>
        <taxon>Hexanauplia</taxon>
        <taxon>Copepoda</taxon>
        <taxon>Siphonostomatoida</taxon>
        <taxon>Caligidae</taxon>
        <taxon>Lepeophtheirus</taxon>
    </lineage>
</organism>
<name>A0A0K2UAX7_LEPSM</name>
<evidence type="ECO:0000313" key="1">
    <source>
        <dbReference type="EMBL" id="CDW35240.1"/>
    </source>
</evidence>
<dbReference type="AlphaFoldDB" id="A0A0K2UAX7"/>
<dbReference type="EMBL" id="HACA01017879">
    <property type="protein sequence ID" value="CDW35240.1"/>
    <property type="molecule type" value="Transcribed_RNA"/>
</dbReference>
<reference evidence="1" key="1">
    <citation type="submission" date="2014-05" db="EMBL/GenBank/DDBJ databases">
        <authorList>
            <person name="Chronopoulou M."/>
        </authorList>
    </citation>
    <scope>NUCLEOTIDE SEQUENCE</scope>
    <source>
        <tissue evidence="1">Whole organism</tissue>
    </source>
</reference>
<accession>A0A0K2UAX7</accession>
<sequence>MVPLQSETSASYKECLKIENIVSKVQEVLYAAMHTNGIIPLGIRSCVSTLINFMDSFSSGGFKYAVDKLRPSNRGLFVSFLFYP</sequence>
<protein>
    <submittedName>
        <fullName evidence="1">Uncharacterized protein</fullName>
    </submittedName>
</protein>
<proteinExistence type="predicted"/>